<name>A0A7Z0BKA8_9ACTN</name>
<reference evidence="1 2" key="1">
    <citation type="submission" date="2020-07" db="EMBL/GenBank/DDBJ databases">
        <title>Sequencing the genomes of 1000 actinobacteria strains.</title>
        <authorList>
            <person name="Klenk H.-P."/>
        </authorList>
    </citation>
    <scope>NUCLEOTIDE SEQUENCE [LARGE SCALE GENOMIC DNA]</scope>
    <source>
        <strain evidence="1 2">DSM 45278</strain>
    </source>
</reference>
<gene>
    <name evidence="1" type="ORF">HNR06_001793</name>
</gene>
<dbReference type="EMBL" id="JACCHL010000001">
    <property type="protein sequence ID" value="NYH52204.1"/>
    <property type="molecule type" value="Genomic_DNA"/>
</dbReference>
<comment type="caution">
    <text evidence="1">The sequence shown here is derived from an EMBL/GenBank/DDBJ whole genome shotgun (WGS) entry which is preliminary data.</text>
</comment>
<sequence length="61" mass="6958">MDISKDMRRAKAQYMRRKAQRRNPRMAIVTATTLFLVLLALIPDSVFLDTEVDFGAILSSD</sequence>
<organism evidence="1 2">
    <name type="scientific">Nocardiopsis sinuspersici</name>
    <dbReference type="NCBI Taxonomy" id="501010"/>
    <lineage>
        <taxon>Bacteria</taxon>
        <taxon>Bacillati</taxon>
        <taxon>Actinomycetota</taxon>
        <taxon>Actinomycetes</taxon>
        <taxon>Streptosporangiales</taxon>
        <taxon>Nocardiopsidaceae</taxon>
        <taxon>Nocardiopsis</taxon>
    </lineage>
</organism>
<protein>
    <submittedName>
        <fullName evidence="1">Putative membrane protein</fullName>
    </submittedName>
</protein>
<dbReference type="AlphaFoldDB" id="A0A7Z0BKA8"/>
<accession>A0A7Z0BKA8</accession>
<proteinExistence type="predicted"/>
<evidence type="ECO:0000313" key="1">
    <source>
        <dbReference type="EMBL" id="NYH52204.1"/>
    </source>
</evidence>
<evidence type="ECO:0000313" key="2">
    <source>
        <dbReference type="Proteomes" id="UP000584931"/>
    </source>
</evidence>
<dbReference type="Proteomes" id="UP000584931">
    <property type="component" value="Unassembled WGS sequence"/>
</dbReference>